<name>A0A7S2DIX4_9DINO</name>
<reference evidence="1" key="1">
    <citation type="submission" date="2021-01" db="EMBL/GenBank/DDBJ databases">
        <authorList>
            <person name="Corre E."/>
            <person name="Pelletier E."/>
            <person name="Niang G."/>
            <person name="Scheremetjew M."/>
            <person name="Finn R."/>
            <person name="Kale V."/>
            <person name="Holt S."/>
            <person name="Cochrane G."/>
            <person name="Meng A."/>
            <person name="Brown T."/>
            <person name="Cohen L."/>
        </authorList>
    </citation>
    <scope>NUCLEOTIDE SEQUENCE</scope>
    <source>
        <strain evidence="1">CCMP2222</strain>
    </source>
</reference>
<sequence>MSGQIWEVVGGSSSGGIVAKEGKVLKSKELPDRLRTGSLIRQVELVGDRLSYERLSGAGPPKGWVSLKFKSTDLVVQTDKEPPPAPVLACFYSGGMTGPQGRNQLKALFQVMEGAGITDRIVLDHIGEKGFEGCKDFDEYTSRLVAAVDEKFQGRPVFIIAHSHGTVPAWGLAKKLGGRCLKVYVLTRRPPDGALLDETWGVDSAAKVADLDEEFLVDKMVEAWPNEFLESQIKKRPLNEMVMGVMAVVKRQYSSPVYPTGSADVATIVGEDKAIVAPLMALAAEKEAEPKGETAKKMEGWSDFTAGGFDLVTVPGVDHMGIMSAGSPAFGTILNDMRGLMP</sequence>
<proteinExistence type="predicted"/>
<dbReference type="SUPFAM" id="SSF53474">
    <property type="entry name" value="alpha/beta-Hydrolases"/>
    <property type="match status" value="1"/>
</dbReference>
<dbReference type="Gene3D" id="3.40.50.1820">
    <property type="entry name" value="alpha/beta hydrolase"/>
    <property type="match status" value="1"/>
</dbReference>
<evidence type="ECO:0008006" key="2">
    <source>
        <dbReference type="Google" id="ProtNLM"/>
    </source>
</evidence>
<dbReference type="InterPro" id="IPR029058">
    <property type="entry name" value="AB_hydrolase_fold"/>
</dbReference>
<dbReference type="EMBL" id="HBGQ01054058">
    <property type="protein sequence ID" value="CAD9455603.1"/>
    <property type="molecule type" value="Transcribed_RNA"/>
</dbReference>
<accession>A0A7S2DIX4</accession>
<protein>
    <recommendedName>
        <fullName evidence="2">AB hydrolase-1 domain-containing protein</fullName>
    </recommendedName>
</protein>
<dbReference type="AlphaFoldDB" id="A0A7S2DIX4"/>
<gene>
    <name evidence="1" type="ORF">AAND1436_LOCUS26209</name>
</gene>
<organism evidence="1">
    <name type="scientific">Alexandrium andersonii</name>
    <dbReference type="NCBI Taxonomy" id="327968"/>
    <lineage>
        <taxon>Eukaryota</taxon>
        <taxon>Sar</taxon>
        <taxon>Alveolata</taxon>
        <taxon>Dinophyceae</taxon>
        <taxon>Gonyaulacales</taxon>
        <taxon>Pyrocystaceae</taxon>
        <taxon>Alexandrium</taxon>
    </lineage>
</organism>
<evidence type="ECO:0000313" key="1">
    <source>
        <dbReference type="EMBL" id="CAD9455603.1"/>
    </source>
</evidence>